<accession>A0A2M4DG05</accession>
<evidence type="ECO:0000313" key="1">
    <source>
        <dbReference type="EMBL" id="MBW76421.1"/>
    </source>
</evidence>
<reference evidence="1" key="1">
    <citation type="submission" date="2018-01" db="EMBL/GenBank/DDBJ databases">
        <title>An insight into the sialome of Amazonian anophelines.</title>
        <authorList>
            <person name="Ribeiro J.M."/>
            <person name="Scarpassa V."/>
            <person name="Calvo E."/>
        </authorList>
    </citation>
    <scope>NUCLEOTIDE SEQUENCE</scope>
</reference>
<proteinExistence type="predicted"/>
<sequence>MCVRAGAKRARGSKISLVPLAALHGRVFLLASVFLSSRISWFLEVPEERASSVPGVHMASLSLSLCSPLCGQWSV</sequence>
<organism evidence="1">
    <name type="scientific">Anopheles darlingi</name>
    <name type="common">Mosquito</name>
    <dbReference type="NCBI Taxonomy" id="43151"/>
    <lineage>
        <taxon>Eukaryota</taxon>
        <taxon>Metazoa</taxon>
        <taxon>Ecdysozoa</taxon>
        <taxon>Arthropoda</taxon>
        <taxon>Hexapoda</taxon>
        <taxon>Insecta</taxon>
        <taxon>Pterygota</taxon>
        <taxon>Neoptera</taxon>
        <taxon>Endopterygota</taxon>
        <taxon>Diptera</taxon>
        <taxon>Nematocera</taxon>
        <taxon>Culicoidea</taxon>
        <taxon>Culicidae</taxon>
        <taxon>Anophelinae</taxon>
        <taxon>Anopheles</taxon>
    </lineage>
</organism>
<name>A0A2M4DG05_ANODA</name>
<protein>
    <submittedName>
        <fullName evidence="1">Putative secreted protein</fullName>
    </submittedName>
</protein>
<dbReference type="EMBL" id="GGFL01012243">
    <property type="protein sequence ID" value="MBW76421.1"/>
    <property type="molecule type" value="Transcribed_RNA"/>
</dbReference>
<dbReference type="AlphaFoldDB" id="A0A2M4DG05"/>